<comment type="catalytic activity">
    <reaction evidence="4 5">
        <text>O-phospho-L-threonyl-[protein] + H2O = L-threonyl-[protein] + phosphate</text>
        <dbReference type="Rhea" id="RHEA:47004"/>
        <dbReference type="Rhea" id="RHEA-COMP:11060"/>
        <dbReference type="Rhea" id="RHEA-COMP:11605"/>
        <dbReference type="ChEBI" id="CHEBI:15377"/>
        <dbReference type="ChEBI" id="CHEBI:30013"/>
        <dbReference type="ChEBI" id="CHEBI:43474"/>
        <dbReference type="ChEBI" id="CHEBI:61977"/>
        <dbReference type="EC" id="3.1.3.16"/>
    </reaction>
</comment>
<dbReference type="OrthoDB" id="1930084at2759"/>
<keyword evidence="3" id="KW-0464">Manganese</keyword>
<dbReference type="GO" id="GO:0004722">
    <property type="term" value="F:protein serine/threonine phosphatase activity"/>
    <property type="evidence" value="ECO:0007669"/>
    <property type="project" value="UniProtKB-EC"/>
</dbReference>
<dbReference type="InterPro" id="IPR004843">
    <property type="entry name" value="Calcineurin-like_PHP"/>
</dbReference>
<dbReference type="EMBL" id="KQ965789">
    <property type="protein sequence ID" value="KXS12312.1"/>
    <property type="molecule type" value="Genomic_DNA"/>
</dbReference>
<feature type="domain" description="Serine/threonine specific protein phosphatases" evidence="7">
    <location>
        <begin position="110"/>
        <end position="115"/>
    </location>
</feature>
<dbReference type="Pfam" id="PF00149">
    <property type="entry name" value="Metallophos"/>
    <property type="match status" value="1"/>
</dbReference>
<reference evidence="8 9" key="1">
    <citation type="journal article" date="2015" name="Genome Biol. Evol.">
        <title>Phylogenomic analyses indicate that early fungi evolved digesting cell walls of algal ancestors of land plants.</title>
        <authorList>
            <person name="Chang Y."/>
            <person name="Wang S."/>
            <person name="Sekimoto S."/>
            <person name="Aerts A.L."/>
            <person name="Choi C."/>
            <person name="Clum A."/>
            <person name="LaButti K.M."/>
            <person name="Lindquist E.A."/>
            <person name="Yee Ngan C."/>
            <person name="Ohm R.A."/>
            <person name="Salamov A.A."/>
            <person name="Grigoriev I.V."/>
            <person name="Spatafora J.W."/>
            <person name="Berbee M.L."/>
        </authorList>
    </citation>
    <scope>NUCLEOTIDE SEQUENCE [LARGE SCALE GENOMIC DNA]</scope>
    <source>
        <strain evidence="8 9">JEL478</strain>
    </source>
</reference>
<evidence type="ECO:0000256" key="3">
    <source>
        <dbReference type="ARBA" id="ARBA00023211"/>
    </source>
</evidence>
<sequence length="399" mass="44270">MHLDLKRLVSDVTERKQLLDEDLIKELCERCKEVLVEEGNVRHVAAPVTIVGDVHGQFYDVLELFRIGGAPPDTNYVFLGDYVDRGYYSVETITLLVLYKLLHPQRVTLVRGNHESRAVTQTYGFYAECVRKYGGAAVWQHFTDLFDYLVLAVVVENTVFCVHGGLSPVVHTIDQISVVDRFRELPHEGPIADLVWSDPMENYPTASAHSPGGSDPISAMERPEFGLSPRGAGYLFGKEAVRKFLEVNGLAHVTRAHQLCQEGYRIMYGNLLSTVWSAPNYCYRCGNLASVLEVGPDLGFHYNVFGPCPENEREAPVGVGSGGGRFGFRTTPSVDDDEALLPPATGLNGKIVPPLRRWDVFDDDDEVVGPRKSGKRAIENDDEYDGRAGKGGVVDEYFS</sequence>
<proteinExistence type="inferred from homology"/>
<dbReference type="PROSITE" id="PS00125">
    <property type="entry name" value="SER_THR_PHOSPHATASE"/>
    <property type="match status" value="1"/>
</dbReference>
<name>A0A139A680_GONPJ</name>
<dbReference type="PANTHER" id="PTHR45619">
    <property type="entry name" value="SERINE/THREONINE-PROTEIN PHOSPHATASE PP2A-RELATED"/>
    <property type="match status" value="1"/>
</dbReference>
<comment type="similarity">
    <text evidence="5">Belongs to the PPP phosphatase family.</text>
</comment>
<dbReference type="InterPro" id="IPR029052">
    <property type="entry name" value="Metallo-depent_PP-like"/>
</dbReference>
<dbReference type="GO" id="GO:0090443">
    <property type="term" value="C:FAR/SIN/STRIPAK complex"/>
    <property type="evidence" value="ECO:0007669"/>
    <property type="project" value="EnsemblFungi"/>
</dbReference>
<evidence type="ECO:0000256" key="2">
    <source>
        <dbReference type="ARBA" id="ARBA00022801"/>
    </source>
</evidence>
<protein>
    <recommendedName>
        <fullName evidence="5">Serine/threonine-protein phosphatase</fullName>
        <ecNumber evidence="5">3.1.3.16</ecNumber>
    </recommendedName>
</protein>
<dbReference type="CDD" id="cd07415">
    <property type="entry name" value="MPP_PP2A_PP4_PP6"/>
    <property type="match status" value="1"/>
</dbReference>
<evidence type="ECO:0000256" key="5">
    <source>
        <dbReference type="RuleBase" id="RU004273"/>
    </source>
</evidence>
<evidence type="ECO:0000259" key="7">
    <source>
        <dbReference type="PROSITE" id="PS00125"/>
    </source>
</evidence>
<dbReference type="InterPro" id="IPR047129">
    <property type="entry name" value="PPA2-like"/>
</dbReference>
<evidence type="ECO:0000313" key="8">
    <source>
        <dbReference type="EMBL" id="KXS12312.1"/>
    </source>
</evidence>
<evidence type="ECO:0000256" key="4">
    <source>
        <dbReference type="ARBA" id="ARBA00048336"/>
    </source>
</evidence>
<dbReference type="Gene3D" id="3.60.21.10">
    <property type="match status" value="1"/>
</dbReference>
<dbReference type="OMA" id="KIGGYPP"/>
<gene>
    <name evidence="8" type="ORF">M427DRAFT_59646</name>
</gene>
<accession>A0A139A680</accession>
<dbReference type="AlphaFoldDB" id="A0A139A680"/>
<evidence type="ECO:0000313" key="9">
    <source>
        <dbReference type="Proteomes" id="UP000070544"/>
    </source>
</evidence>
<dbReference type="EC" id="3.1.3.16" evidence="5"/>
<dbReference type="SMART" id="SM00156">
    <property type="entry name" value="PP2Ac"/>
    <property type="match status" value="1"/>
</dbReference>
<dbReference type="GO" id="GO:0046872">
    <property type="term" value="F:metal ion binding"/>
    <property type="evidence" value="ECO:0007669"/>
    <property type="project" value="UniProtKB-KW"/>
</dbReference>
<keyword evidence="1" id="KW-0479">Metal-binding</keyword>
<feature type="region of interest" description="Disordered" evidence="6">
    <location>
        <begin position="368"/>
        <end position="399"/>
    </location>
</feature>
<dbReference type="Proteomes" id="UP000070544">
    <property type="component" value="Unassembled WGS sequence"/>
</dbReference>
<keyword evidence="9" id="KW-1185">Reference proteome</keyword>
<dbReference type="STRING" id="1344416.A0A139A680"/>
<dbReference type="PRINTS" id="PR00114">
    <property type="entry name" value="STPHPHTASE"/>
</dbReference>
<keyword evidence="2 5" id="KW-0378">Hydrolase</keyword>
<evidence type="ECO:0000256" key="1">
    <source>
        <dbReference type="ARBA" id="ARBA00022723"/>
    </source>
</evidence>
<dbReference type="GO" id="GO:0031030">
    <property type="term" value="P:negative regulation of septation initiation signaling"/>
    <property type="evidence" value="ECO:0007669"/>
    <property type="project" value="EnsemblFungi"/>
</dbReference>
<evidence type="ECO:0000256" key="6">
    <source>
        <dbReference type="SAM" id="MobiDB-lite"/>
    </source>
</evidence>
<dbReference type="InterPro" id="IPR006186">
    <property type="entry name" value="Ser/Thr-sp_prot-phosphatase"/>
</dbReference>
<dbReference type="SUPFAM" id="SSF56300">
    <property type="entry name" value="Metallo-dependent phosphatases"/>
    <property type="match status" value="1"/>
</dbReference>
<organism evidence="8 9">
    <name type="scientific">Gonapodya prolifera (strain JEL478)</name>
    <name type="common">Monoblepharis prolifera</name>
    <dbReference type="NCBI Taxonomy" id="1344416"/>
    <lineage>
        <taxon>Eukaryota</taxon>
        <taxon>Fungi</taxon>
        <taxon>Fungi incertae sedis</taxon>
        <taxon>Chytridiomycota</taxon>
        <taxon>Chytridiomycota incertae sedis</taxon>
        <taxon>Monoblepharidomycetes</taxon>
        <taxon>Monoblepharidales</taxon>
        <taxon>Gonapodyaceae</taxon>
        <taxon>Gonapodya</taxon>
    </lineage>
</organism>